<accession>A0ABV5CW66</accession>
<sequence length="583" mass="64429">MQPKQPALDKRIVTDDDKMFKGLTDRVLLAEQTKMKTPKVLKARLADDHKRFGLRDVRVNGEGRKFDDWARVEVLDAVVNAKTLTVRFEVWCNPKHMCAPHDLVPVYLESATNQYVFMVALLEPTVDENVHTVEFTYPVTDLARALGVEVGPKTLESLKRDYPELGITAHWLADTKGQGNDPNHASGGVLEKGGSGKIILRERTTDDLKASESVRNSEWNMAERLSKGRRRPVYDAFAGILADGREMATTLEAESEYQVDDQETITAIVEGLDGLADRVKTAAELIEESRTAPKKDVEVPKRPYQLVSVEKSVKTYTDHYFDLVGGDTAYPLLANNIVLRRRMVGSDPVGTYLVSVKGRTVDKGGERIRLAAQINLIESAMKTEEGMAALGRLLCDGENIDNAFARVLHDVLAARGLTALLKQEWKVRHVLTVVSRRWKYGMKFDDATVIDFSADVATGTLPGEEAEAVVYSFEFGVGHPGLTAGGTPTALSMAKRIGQWDARDGIAPTPDGAKKFTASARPITRPYHVPADLDSPRLFQKADFTRYKTLRDALIAEVFKLDQGKLAVGGNKASVLARELKLI</sequence>
<name>A0ABV5CW66_9ACTN</name>
<protein>
    <submittedName>
        <fullName evidence="1">Uncharacterized protein</fullName>
    </submittedName>
</protein>
<dbReference type="EMBL" id="JBCGDC010000084">
    <property type="protein sequence ID" value="MFB6396250.1"/>
    <property type="molecule type" value="Genomic_DNA"/>
</dbReference>
<gene>
    <name evidence="1" type="ORF">AAFH96_24540</name>
</gene>
<dbReference type="Proteomes" id="UP001582793">
    <property type="component" value="Unassembled WGS sequence"/>
</dbReference>
<proteinExistence type="predicted"/>
<evidence type="ECO:0000313" key="2">
    <source>
        <dbReference type="Proteomes" id="UP001582793"/>
    </source>
</evidence>
<comment type="caution">
    <text evidence="1">The sequence shown here is derived from an EMBL/GenBank/DDBJ whole genome shotgun (WGS) entry which is preliminary data.</text>
</comment>
<evidence type="ECO:0000313" key="1">
    <source>
        <dbReference type="EMBL" id="MFB6396250.1"/>
    </source>
</evidence>
<reference evidence="1 2" key="1">
    <citation type="submission" date="2024-04" db="EMBL/GenBank/DDBJ databases">
        <title>Polymorphospora sp. isolated from Baiyangdian Lake in Xiong'an New Area.</title>
        <authorList>
            <person name="Zhang X."/>
            <person name="Liu J."/>
        </authorList>
    </citation>
    <scope>NUCLEOTIDE SEQUENCE [LARGE SCALE GENOMIC DNA]</scope>
    <source>
        <strain evidence="1 2">2-325</strain>
    </source>
</reference>
<keyword evidence="2" id="KW-1185">Reference proteome</keyword>
<dbReference type="RefSeq" id="WP_375735759.1">
    <property type="nucleotide sequence ID" value="NZ_JBCGDC010000084.1"/>
</dbReference>
<organism evidence="1 2">
    <name type="scientific">Polymorphospora lycopeni</name>
    <dbReference type="NCBI Taxonomy" id="3140240"/>
    <lineage>
        <taxon>Bacteria</taxon>
        <taxon>Bacillati</taxon>
        <taxon>Actinomycetota</taxon>
        <taxon>Actinomycetes</taxon>
        <taxon>Micromonosporales</taxon>
        <taxon>Micromonosporaceae</taxon>
        <taxon>Polymorphospora</taxon>
    </lineage>
</organism>